<dbReference type="GO" id="GO:0031388">
    <property type="term" value="P:organic acid phosphorylation"/>
    <property type="evidence" value="ECO:0007669"/>
    <property type="project" value="UniProtKB-UniRule"/>
</dbReference>
<protein>
    <submittedName>
        <fullName evidence="5">Glycerate kinase</fullName>
        <ecNumber evidence="5">2.7.1.31</ecNumber>
    </submittedName>
</protein>
<dbReference type="AlphaFoldDB" id="A0A085GIC0"/>
<dbReference type="Pfam" id="PF02595">
    <property type="entry name" value="Gly_kinase"/>
    <property type="match status" value="1"/>
</dbReference>
<dbReference type="PIRSF" id="PIRSF006078">
    <property type="entry name" value="GlxK"/>
    <property type="match status" value="1"/>
</dbReference>
<dbReference type="InterPro" id="IPR036129">
    <property type="entry name" value="Glycerate_kinase_sf"/>
</dbReference>
<sequence length="381" mass="39051">MKIVIAPDSFKESLSAERTAQAIKKGFEEIFPEAQYVCLPIADGGEGTVEAMIAATRGKLVTLTVSGPMSQPVEAFYGVTGDGRTAVIEMAAASGLMLVEPELRNPMSATSFGTGELIKHALNAGIRHIILGIGGSATVDGGIGMAQALGVHFYDADGNELAAGGGALNSLSRIDQQQIDPRVKECHFEIACDVDNPLTGPRGAATVFGPQKGATPEMVIQLDNGLANLAEILGAQTGRDINAIVGGGAAGGMGVAAEIFLGGKLKPGIDIIMNAVNLEQVLEGADLVITGEGRIDSQTVGGKAPIGVARVAHRLGVPVIGMAGVLGEGVEVVHQHGIDAVFSILPRLAPLATVLLQGEINLQHCARNIAQAMKLGQAIPA</sequence>
<dbReference type="InterPro" id="IPR004381">
    <property type="entry name" value="Glycerate_kinase"/>
</dbReference>
<dbReference type="PANTHER" id="PTHR21599:SF0">
    <property type="entry name" value="GLYCERATE KINASE"/>
    <property type="match status" value="1"/>
</dbReference>
<accession>A0A085GIC0</accession>
<dbReference type="NCBIfam" id="NF007401">
    <property type="entry name" value="PRK09932.1"/>
    <property type="match status" value="1"/>
</dbReference>
<dbReference type="EC" id="2.7.1.31" evidence="5"/>
<dbReference type="GO" id="GO:0008887">
    <property type="term" value="F:glycerate kinase activity"/>
    <property type="evidence" value="ECO:0007669"/>
    <property type="project" value="UniProtKB-UniRule"/>
</dbReference>
<dbReference type="InterPro" id="IPR018193">
    <property type="entry name" value="Glyc_kinase_flavodox-like_fold"/>
</dbReference>
<keyword evidence="6" id="KW-1185">Reference proteome</keyword>
<proteinExistence type="inferred from homology"/>
<dbReference type="NCBIfam" id="TIGR00045">
    <property type="entry name" value="glycerate kinase"/>
    <property type="match status" value="1"/>
</dbReference>
<organism evidence="5 6">
    <name type="scientific">Buttiauxella agrestis ATCC 33320</name>
    <dbReference type="NCBI Taxonomy" id="1006004"/>
    <lineage>
        <taxon>Bacteria</taxon>
        <taxon>Pseudomonadati</taxon>
        <taxon>Pseudomonadota</taxon>
        <taxon>Gammaproteobacteria</taxon>
        <taxon>Enterobacterales</taxon>
        <taxon>Enterobacteriaceae</taxon>
        <taxon>Buttiauxella</taxon>
    </lineage>
</organism>
<evidence type="ECO:0000256" key="1">
    <source>
        <dbReference type="ARBA" id="ARBA00006284"/>
    </source>
</evidence>
<gene>
    <name evidence="5" type="primary">glxK</name>
    <name evidence="5" type="ORF">GBAG_0904</name>
</gene>
<dbReference type="PANTHER" id="PTHR21599">
    <property type="entry name" value="GLYCERATE KINASE"/>
    <property type="match status" value="1"/>
</dbReference>
<dbReference type="EMBL" id="JMPI01000020">
    <property type="protein sequence ID" value="KFC83465.1"/>
    <property type="molecule type" value="Genomic_DNA"/>
</dbReference>
<evidence type="ECO:0000313" key="6">
    <source>
        <dbReference type="Proteomes" id="UP000028653"/>
    </source>
</evidence>
<dbReference type="Gene3D" id="3.90.1510.10">
    <property type="entry name" value="Glycerate kinase, domain 2"/>
    <property type="match status" value="1"/>
</dbReference>
<comment type="caution">
    <text evidence="5">The sequence shown here is derived from an EMBL/GenBank/DDBJ whole genome shotgun (WGS) entry which is preliminary data.</text>
</comment>
<evidence type="ECO:0000256" key="4">
    <source>
        <dbReference type="PIRNR" id="PIRNR006078"/>
    </source>
</evidence>
<name>A0A085GIC0_9ENTR</name>
<evidence type="ECO:0000256" key="3">
    <source>
        <dbReference type="ARBA" id="ARBA00022777"/>
    </source>
</evidence>
<dbReference type="STRING" id="1006004.GBAG_0904"/>
<keyword evidence="2 4" id="KW-0808">Transferase</keyword>
<dbReference type="eggNOG" id="COG1929">
    <property type="taxonomic scope" value="Bacteria"/>
</dbReference>
<dbReference type="Gene3D" id="3.40.50.10350">
    <property type="entry name" value="Glycerate kinase, domain 1"/>
    <property type="match status" value="1"/>
</dbReference>
<evidence type="ECO:0000313" key="5">
    <source>
        <dbReference type="EMBL" id="KFC83465.1"/>
    </source>
</evidence>
<keyword evidence="3 4" id="KW-0418">Kinase</keyword>
<dbReference type="SUPFAM" id="SSF110738">
    <property type="entry name" value="Glycerate kinase I"/>
    <property type="match status" value="1"/>
</dbReference>
<evidence type="ECO:0000256" key="2">
    <source>
        <dbReference type="ARBA" id="ARBA00022679"/>
    </source>
</evidence>
<dbReference type="RefSeq" id="WP_034493786.1">
    <property type="nucleotide sequence ID" value="NZ_JMPI01000020.1"/>
</dbReference>
<reference evidence="5 6" key="1">
    <citation type="submission" date="2014-05" db="EMBL/GenBank/DDBJ databases">
        <title>ATOL: Assembling a taxonomically balanced genome-scale reconstruction of the evolutionary history of the Enterobacteriaceae.</title>
        <authorList>
            <person name="Plunkett G.III."/>
            <person name="Neeno-Eckwall E.C."/>
            <person name="Glasner J.D."/>
            <person name="Perna N.T."/>
        </authorList>
    </citation>
    <scope>NUCLEOTIDE SEQUENCE [LARGE SCALE GENOMIC DNA]</scope>
    <source>
        <strain evidence="5 6">ATCC 33320</strain>
    </source>
</reference>
<comment type="similarity">
    <text evidence="1 4">Belongs to the glycerate kinase type-1 family.</text>
</comment>
<dbReference type="OrthoDB" id="9774290at2"/>
<dbReference type="InterPro" id="IPR018197">
    <property type="entry name" value="Glycerate_kinase_RE-like"/>
</dbReference>
<dbReference type="Proteomes" id="UP000028653">
    <property type="component" value="Unassembled WGS sequence"/>
</dbReference>